<reference evidence="4" key="1">
    <citation type="submission" date="2021-10" db="EMBL/GenBank/DDBJ databases">
        <title>Collection of gut derived symbiotic bacterial strains cultured from healthy donors.</title>
        <authorList>
            <person name="Lin H."/>
            <person name="Littmann E."/>
            <person name="Claire K."/>
            <person name="Pamer E."/>
        </authorList>
    </citation>
    <scope>NUCLEOTIDE SEQUENCE</scope>
    <source>
        <strain evidence="4">MSK.23.4</strain>
    </source>
</reference>
<feature type="domain" description="Cch helix turn helix" evidence="3">
    <location>
        <begin position="437"/>
        <end position="546"/>
    </location>
</feature>
<dbReference type="Pfam" id="PF06048">
    <property type="entry name" value="DUF927"/>
    <property type="match status" value="1"/>
</dbReference>
<comment type="caution">
    <text evidence="4">The sequence shown here is derived from an EMBL/GenBank/DDBJ whole genome shotgun (WGS) entry which is preliminary data.</text>
</comment>
<proteinExistence type="predicted"/>
<sequence length="588" mass="66392">MQNRINNLGEYVIDRSVEIRNGQYGKWNYQKDKEPRFVPMGTAVYLEKILINADTSERALMLKFADAKGEECTVTIERKKLTDVGIMELLANGVQVSKKSAGTLITSLMNQEPTAPCEIKHTELGFRNFKGKRVFFGAIGFGIESQYKGSMLIKPTGNFEIWKSMIRTEAIGTNLETILAIACSAPIVDFLRDEIHIGNVIACLVAESSTGKTTAGCLGVSVGSKCSFAGDSMIATFADSKNSLMRSIYSSYPMLIDEGSLIRYNPTSLIYELAEGKEKGRLSKTLEKADSRTFSTSIFMTSEKSILNLCDENTGLYVRCLEFENITWTRSAKSADIIKNICENNYGFVIPRIGQKLLETNMEELLKQYWEYQNEIVERTREKGKNTPLTERLAKSIAVIMLAADFFYQVTEIQLNKNQIVKFIEQNTAISDVQALDIGNRALEYLRQYISIHYAQFIKGKPDTNELTDVPLNCKGRIQPIHTKILANKKKAVQEVFLPEIVFEEILLEGGFPDKKVVLKRLKEEGYLNAEKDRFLSRFIVAKKPAVKGYRIYLTVEKNDENSQSEFQSVDVIKAKEIECLFEGGRIK</sequence>
<protein>
    <submittedName>
        <fullName evidence="4">DUF927 domain-containing protein</fullName>
    </submittedName>
</protein>
<evidence type="ECO:0000259" key="3">
    <source>
        <dbReference type="Pfam" id="PF18662"/>
    </source>
</evidence>
<feature type="domain" description="DUF927" evidence="2">
    <location>
        <begin position="29"/>
        <end position="285"/>
    </location>
</feature>
<gene>
    <name evidence="4" type="ORF">LIQ10_15865</name>
</gene>
<dbReference type="InterPro" id="IPR040538">
    <property type="entry name" value="Cch_HTH"/>
</dbReference>
<dbReference type="RefSeq" id="WP_173879964.1">
    <property type="nucleotide sequence ID" value="NZ_JAAIMT010000038.1"/>
</dbReference>
<keyword evidence="1" id="KW-0175">Coiled coil</keyword>
<evidence type="ECO:0000259" key="2">
    <source>
        <dbReference type="Pfam" id="PF06048"/>
    </source>
</evidence>
<dbReference type="EMBL" id="JAJBNC010000033">
    <property type="protein sequence ID" value="MCB5495191.1"/>
    <property type="molecule type" value="Genomic_DNA"/>
</dbReference>
<evidence type="ECO:0000256" key="1">
    <source>
        <dbReference type="SAM" id="Coils"/>
    </source>
</evidence>
<feature type="coiled-coil region" evidence="1">
    <location>
        <begin position="355"/>
        <end position="382"/>
    </location>
</feature>
<dbReference type="InterPro" id="IPR009270">
    <property type="entry name" value="DUF927"/>
</dbReference>
<name>A0AAJ1AZN0_MEDGN</name>
<accession>A0AAJ1AZN0</accession>
<dbReference type="Pfam" id="PF18662">
    <property type="entry name" value="HTH_56"/>
    <property type="match status" value="1"/>
</dbReference>
<evidence type="ECO:0000313" key="5">
    <source>
        <dbReference type="Proteomes" id="UP001297422"/>
    </source>
</evidence>
<evidence type="ECO:0000313" key="4">
    <source>
        <dbReference type="EMBL" id="MCB5495191.1"/>
    </source>
</evidence>
<dbReference type="AlphaFoldDB" id="A0AAJ1AZN0"/>
<dbReference type="Proteomes" id="UP001297422">
    <property type="component" value="Unassembled WGS sequence"/>
</dbReference>
<organism evidence="4 5">
    <name type="scientific">Mediterraneibacter gnavus</name>
    <name type="common">Ruminococcus gnavus</name>
    <dbReference type="NCBI Taxonomy" id="33038"/>
    <lineage>
        <taxon>Bacteria</taxon>
        <taxon>Bacillati</taxon>
        <taxon>Bacillota</taxon>
        <taxon>Clostridia</taxon>
        <taxon>Lachnospirales</taxon>
        <taxon>Lachnospiraceae</taxon>
        <taxon>Mediterraneibacter</taxon>
    </lineage>
</organism>